<comment type="caution">
    <text evidence="1">The sequence shown here is derived from an EMBL/GenBank/DDBJ whole genome shotgun (WGS) entry which is preliminary data.</text>
</comment>
<name>A0ABD1V2Q7_9LAMI</name>
<keyword evidence="2" id="KW-1185">Reference proteome</keyword>
<protein>
    <submittedName>
        <fullName evidence="1">Uncharacterized protein</fullName>
    </submittedName>
</protein>
<proteinExistence type="predicted"/>
<dbReference type="AlphaFoldDB" id="A0ABD1V2Q7"/>
<reference evidence="2" key="1">
    <citation type="submission" date="2024-07" db="EMBL/GenBank/DDBJ databases">
        <title>Two chromosome-level genome assemblies of Korean endemic species Abeliophyllum distichum and Forsythia ovata (Oleaceae).</title>
        <authorList>
            <person name="Jang H."/>
        </authorList>
    </citation>
    <scope>NUCLEOTIDE SEQUENCE [LARGE SCALE GENOMIC DNA]</scope>
</reference>
<accession>A0ABD1V2Q7</accession>
<dbReference type="Proteomes" id="UP001604336">
    <property type="component" value="Unassembled WGS sequence"/>
</dbReference>
<dbReference type="EMBL" id="JBFOLK010000002">
    <property type="protein sequence ID" value="KAL2531248.1"/>
    <property type="molecule type" value="Genomic_DNA"/>
</dbReference>
<evidence type="ECO:0000313" key="2">
    <source>
        <dbReference type="Proteomes" id="UP001604336"/>
    </source>
</evidence>
<sequence length="169" mass="18961">MGRNGGNSDRLLLLRNGESHSFLWLAKGRKQTSLAYPLLVKEFLANFNHVIEEPETDHRYTTWVCGKLIKFSPVVIANYYGLTTNDIEPIPADFDMTHCASGRSSMFLCLISALCLADRVPLLPHEEPKSPEPPITKRTLGNPVARRAVDNPTPIPAVKTDYLLRQIFT</sequence>
<organism evidence="1 2">
    <name type="scientific">Abeliophyllum distichum</name>
    <dbReference type="NCBI Taxonomy" id="126358"/>
    <lineage>
        <taxon>Eukaryota</taxon>
        <taxon>Viridiplantae</taxon>
        <taxon>Streptophyta</taxon>
        <taxon>Embryophyta</taxon>
        <taxon>Tracheophyta</taxon>
        <taxon>Spermatophyta</taxon>
        <taxon>Magnoliopsida</taxon>
        <taxon>eudicotyledons</taxon>
        <taxon>Gunneridae</taxon>
        <taxon>Pentapetalae</taxon>
        <taxon>asterids</taxon>
        <taxon>lamiids</taxon>
        <taxon>Lamiales</taxon>
        <taxon>Oleaceae</taxon>
        <taxon>Forsythieae</taxon>
        <taxon>Abeliophyllum</taxon>
    </lineage>
</organism>
<evidence type="ECO:0000313" key="1">
    <source>
        <dbReference type="EMBL" id="KAL2531248.1"/>
    </source>
</evidence>
<gene>
    <name evidence="1" type="ORF">Adt_04599</name>
</gene>